<dbReference type="PROSITE" id="PS51192">
    <property type="entry name" value="HELICASE_ATP_BIND_1"/>
    <property type="match status" value="1"/>
</dbReference>
<dbReference type="InterPro" id="IPR027417">
    <property type="entry name" value="P-loop_NTPase"/>
</dbReference>
<dbReference type="AlphaFoldDB" id="A0A081C8A9"/>
<dbReference type="Pfam" id="PF22679">
    <property type="entry name" value="T1R_D3-like"/>
    <property type="match status" value="1"/>
</dbReference>
<dbReference type="Pfam" id="PF18766">
    <property type="entry name" value="SWI2_SNF2"/>
    <property type="match status" value="1"/>
</dbReference>
<dbReference type="EMBL" id="DF820475">
    <property type="protein sequence ID" value="GAK60814.1"/>
    <property type="molecule type" value="Genomic_DNA"/>
</dbReference>
<dbReference type="HOGENOM" id="CLU_010804_0_0_0"/>
<dbReference type="PANTHER" id="PTHR42927">
    <property type="entry name" value="HELICASE SUPERFAMILY 1 AND 2 DOMAIN-CONTAINING PROTEIN"/>
    <property type="match status" value="1"/>
</dbReference>
<keyword evidence="3" id="KW-1185">Reference proteome</keyword>
<dbReference type="InterPro" id="IPR055180">
    <property type="entry name" value="HsdR_RecA-like_helicase_dom_2"/>
</dbReference>
<dbReference type="eggNOG" id="COG0610">
    <property type="taxonomic scope" value="Bacteria"/>
</dbReference>
<protein>
    <submittedName>
        <fullName evidence="2">Putative type I restriction enzyme R protein</fullName>
    </submittedName>
</protein>
<dbReference type="SUPFAM" id="SSF52540">
    <property type="entry name" value="P-loop containing nucleoside triphosphate hydrolases"/>
    <property type="match status" value="2"/>
</dbReference>
<dbReference type="GO" id="GO:0005524">
    <property type="term" value="F:ATP binding"/>
    <property type="evidence" value="ECO:0007669"/>
    <property type="project" value="UniProtKB-KW"/>
</dbReference>
<dbReference type="InterPro" id="IPR040980">
    <property type="entry name" value="SWI2_SNF2"/>
</dbReference>
<sequence length="992" mass="115579">MPQNYREQHFEEHIEQHLLQSGYRKGLAAEYDKDLCLMPAEVIRFLQSTQPNEYAKLEQQYGVNTPQKLCARIAHEISQKGTLEVLRKGIKDRGAKFRLAYYQPQSGLNPEHERLYRLNRFTVVRQLRYSRKNENSLDLVLFLNGLPIITAELKNSLTGQFVEEAIKQYQTDRDPAEPLLKFKRCLVHFAVGSEKVFMTTHLQKGNTHFLPFNKDTENPVNPHGHQTAYLWEDLWQPPVLLTLLDRYLCFEIRTEKIYNERQKQVVTTSEERLLFPRFHQLDVVRKILAAVRAEGVGQQYLVQHSAGSGKSNSIAWLAHQLAGFYQHDADAERLFDSVIVVTDRRVLDKQLQRTISQFEQTAGVVNCIDKHSDQLRQALEGGKDIIISTLQKFPVIAAKLAELRVKGKRFAVIIDEAHSSQSGESSKQLKQVLSVNLEEAEAADQEDFDLEDLINQEQEARGRQPHISYFAFTATPKGKTLELFGRRNAEGQFVAFHIYSMRQAIEERFILDVLKNYTTFERYFKLVKTIEGDSEHEKKQTIRLLKSYVDLQPHAIEMKARIMLDHFLAHTVKTIGHRGRAMVVTRSRLHAVRFFQTFQRIMAEKHLKFKPLVAFSGEVKDPDTQEKHTEHSLNKLPPKLSIEDAFKTPEYRLLIAANKFQVGFDEPLLHTMYVDKRLAGVQAVQTLSRLNRFKKGKEDPLVLDFENDAEDIQQAFQDYYQTTMLDEETDQNKLYDLQGQLAAFHLFAEETLNAFAMVFFDKKQPQEHLQPILDQVVADWRERPEQEREDFRSILQKYIRAYGFLSQILTFRDADLEKLYVFARHLNRKLDRRRDRLPYEVLDAVDLDSFRIQETFSAALYLTKQNAEIPTAGDGGVPHPSHETDFLSHILELLNDTYGINLSDEDKVDLERIKIKLESNDDLRTVFTGNNTLEAIRYKFNQALDALILEFVFHKLELYKKLTEPDTNAMFKRKWFEELYRKYQNPTERTSE</sequence>
<dbReference type="GO" id="GO:0009035">
    <property type="term" value="F:type I site-specific deoxyribonuclease activity"/>
    <property type="evidence" value="ECO:0007669"/>
    <property type="project" value="UniProtKB-EC"/>
</dbReference>
<dbReference type="InterPro" id="IPR014001">
    <property type="entry name" value="Helicase_ATP-bd"/>
</dbReference>
<name>A0A081C8A9_VECG1</name>
<dbReference type="PANTHER" id="PTHR42927:SF1">
    <property type="entry name" value="HELICASE SUPERFAMILY 1 AND 2 DOMAIN-CONTAINING PROTEIN"/>
    <property type="match status" value="1"/>
</dbReference>
<dbReference type="GO" id="GO:0003677">
    <property type="term" value="F:DNA binding"/>
    <property type="evidence" value="ECO:0007669"/>
    <property type="project" value="UniProtKB-KW"/>
</dbReference>
<gene>
    <name evidence="2" type="ORF">U27_00712</name>
</gene>
<dbReference type="GO" id="GO:0009307">
    <property type="term" value="P:DNA restriction-modification system"/>
    <property type="evidence" value="ECO:0007669"/>
    <property type="project" value="UniProtKB-KW"/>
</dbReference>
<accession>A0A081C8A9</accession>
<evidence type="ECO:0000313" key="3">
    <source>
        <dbReference type="Proteomes" id="UP000030661"/>
    </source>
</evidence>
<dbReference type="Proteomes" id="UP000030661">
    <property type="component" value="Unassembled WGS sequence"/>
</dbReference>
<dbReference type="SMART" id="SM00487">
    <property type="entry name" value="DEXDc"/>
    <property type="match status" value="1"/>
</dbReference>
<reference evidence="2" key="1">
    <citation type="journal article" date="2015" name="PeerJ">
        <title>First genomic representation of candidate bacterial phylum KSB3 points to enhanced environmental sensing as a trigger of wastewater bulking.</title>
        <authorList>
            <person name="Sekiguchi Y."/>
            <person name="Ohashi A."/>
            <person name="Parks D.H."/>
            <person name="Yamauchi T."/>
            <person name="Tyson G.W."/>
            <person name="Hugenholtz P."/>
        </authorList>
    </citation>
    <scope>NUCLEOTIDE SEQUENCE [LARGE SCALE GENOMIC DNA]</scope>
</reference>
<proteinExistence type="predicted"/>
<dbReference type="Pfam" id="PF04313">
    <property type="entry name" value="HSDR_N"/>
    <property type="match status" value="1"/>
</dbReference>
<dbReference type="STRING" id="1499967.U27_00712"/>
<dbReference type="Gene3D" id="3.40.50.300">
    <property type="entry name" value="P-loop containing nucleotide triphosphate hydrolases"/>
    <property type="match status" value="2"/>
</dbReference>
<evidence type="ECO:0000259" key="1">
    <source>
        <dbReference type="PROSITE" id="PS51192"/>
    </source>
</evidence>
<feature type="domain" description="Helicase ATP-binding" evidence="1">
    <location>
        <begin position="291"/>
        <end position="494"/>
    </location>
</feature>
<dbReference type="Gene3D" id="3.90.1570.50">
    <property type="match status" value="1"/>
</dbReference>
<evidence type="ECO:0000313" key="2">
    <source>
        <dbReference type="EMBL" id="GAK60814.1"/>
    </source>
</evidence>
<dbReference type="InterPro" id="IPR007409">
    <property type="entry name" value="Restrct_endonuc_type1_HsdR_N"/>
</dbReference>
<dbReference type="CDD" id="cd22332">
    <property type="entry name" value="HsdR_N"/>
    <property type="match status" value="1"/>
</dbReference>
<organism evidence="2">
    <name type="scientific">Vecturithrix granuli</name>
    <dbReference type="NCBI Taxonomy" id="1499967"/>
    <lineage>
        <taxon>Bacteria</taxon>
        <taxon>Candidatus Moduliflexota</taxon>
        <taxon>Candidatus Vecturitrichia</taxon>
        <taxon>Candidatus Vecturitrichales</taxon>
        <taxon>Candidatus Vecturitrichaceae</taxon>
        <taxon>Candidatus Vecturithrix</taxon>
    </lineage>
</organism>